<evidence type="ECO:0008006" key="3">
    <source>
        <dbReference type="Google" id="ProtNLM"/>
    </source>
</evidence>
<protein>
    <recommendedName>
        <fullName evidence="3">DUF1853 domain-containing protein</fullName>
    </recommendedName>
</protein>
<proteinExistence type="predicted"/>
<evidence type="ECO:0000313" key="1">
    <source>
        <dbReference type="EMBL" id="EFG31813.1"/>
    </source>
</evidence>
<dbReference type="Proteomes" id="UP000017813">
    <property type="component" value="Unassembled WGS sequence"/>
</dbReference>
<dbReference type="RefSeq" id="WP_002641133.1">
    <property type="nucleotide sequence ID" value="NZ_CP019448.1"/>
</dbReference>
<dbReference type="Pfam" id="PF08907">
    <property type="entry name" value="DUF1853"/>
    <property type="match status" value="1"/>
</dbReference>
<sequence>MNFALDAIWWRLSNPHIRALASVLVAPALWRTGRELSVRELLGERGFRYLLDLDDNKSFRLPENVGNPLLGKYAENLLAFWLANAPHSRLLGRNVQLFNLKNQLVGELDFVAQLNGRIYHIELACKYFGAYDGQPENMVGLNSQDNLLNKIDKLNQQLNYSQNPAGQQALANLGVNAAEVQCVSVVRGMGFSHSGSLKNVRYAENAWTGVLLNHLQQIDFKNKKFYRLPKNQFLAPARVSCSLVVDWDKIGEQSGLIAEVVQRPDGYFHEIQRFMLI</sequence>
<reference evidence="1 2" key="1">
    <citation type="submission" date="2010-03" db="EMBL/GenBank/DDBJ databases">
        <authorList>
            <consortium name="The Broad Institute Genome Sequencing Platform"/>
            <person name="Ward D."/>
            <person name="Earl A."/>
            <person name="Feldgarden M."/>
            <person name="Gevers D."/>
            <person name="Young S."/>
            <person name="Zeng Q."/>
            <person name="Koehrsen M."/>
            <person name="Alvarado L."/>
            <person name="Berlin A.M."/>
            <person name="Borenstein D."/>
            <person name="Chapman S.B."/>
            <person name="Chen Z."/>
            <person name="Engels R."/>
            <person name="Freedman E."/>
            <person name="Gellesch M."/>
            <person name="Goldberg J."/>
            <person name="Griggs A."/>
            <person name="Gujja S."/>
            <person name="Heilman E.R."/>
            <person name="Heiman D.I."/>
            <person name="Hepburn T.A."/>
            <person name="Howarth C."/>
            <person name="Jen D."/>
            <person name="Larson L."/>
            <person name="Mehta T."/>
            <person name="Park D."/>
            <person name="Pearson M."/>
            <person name="Richards J."/>
            <person name="Roberts A."/>
            <person name="Saif S."/>
            <person name="Shea T.D."/>
            <person name="Shenoy N."/>
            <person name="Sisk P."/>
            <person name="Stolte C."/>
            <person name="Sykes S.N."/>
            <person name="Walk T."/>
            <person name="White J."/>
            <person name="Yandava C."/>
            <person name="Izard J."/>
            <person name="Baranova O.V."/>
            <person name="Blanton J.M."/>
            <person name="Tanner A.C."/>
            <person name="Dewhirst F."/>
            <person name="Haas B."/>
            <person name="Nusbaum C."/>
            <person name="Birren B."/>
        </authorList>
    </citation>
    <scope>NUCLEOTIDE SEQUENCE [LARGE SCALE GENOMIC DNA]</scope>
    <source>
        <strain evidence="1 2">ATCC 29453</strain>
    </source>
</reference>
<dbReference type="InterPro" id="IPR015003">
    <property type="entry name" value="DUF1853"/>
</dbReference>
<dbReference type="EMBL" id="ADCY02000004">
    <property type="protein sequence ID" value="EFG31813.1"/>
    <property type="molecule type" value="Genomic_DNA"/>
</dbReference>
<dbReference type="KEGG" id="smur:BWP33_01505"/>
<organism evidence="1 2">
    <name type="scientific">Simonsiella muelleri ATCC 29453</name>
    <dbReference type="NCBI Taxonomy" id="641147"/>
    <lineage>
        <taxon>Bacteria</taxon>
        <taxon>Pseudomonadati</taxon>
        <taxon>Pseudomonadota</taxon>
        <taxon>Betaproteobacteria</taxon>
        <taxon>Neisseriales</taxon>
        <taxon>Neisseriaceae</taxon>
        <taxon>Simonsiella</taxon>
    </lineage>
</organism>
<gene>
    <name evidence="1" type="ORF">HMPREF9021_00212</name>
</gene>
<dbReference type="AlphaFoldDB" id="V9H6L1"/>
<reference evidence="1 2" key="2">
    <citation type="submission" date="2011-10" db="EMBL/GenBank/DDBJ databases">
        <title>The Genome Sequence of Simonsiella muelleri ATCC 29453.</title>
        <authorList>
            <consortium name="The Broad Institute Genome Sequencing Platform"/>
            <consortium name="The Broad Institute Genome Sequencing Center for Infectious Disease"/>
            <person name="Earl A."/>
            <person name="Ward D."/>
            <person name="Feldgarden M."/>
            <person name="Gevers D."/>
            <person name="Izard J."/>
            <person name="Baranova O.V."/>
            <person name="Blanton J.M."/>
            <person name="Tanner A.C."/>
            <person name="Dewhirst F."/>
            <person name="Young S.K."/>
            <person name="Zeng Q."/>
            <person name="Gargeya S."/>
            <person name="Fitzgerald M."/>
            <person name="Haas B."/>
            <person name="Abouelleil A."/>
            <person name="Alvarado L."/>
            <person name="Arachchi H.M."/>
            <person name="Berlin A."/>
            <person name="Brown A."/>
            <person name="Chapman S.B."/>
            <person name="Chen Z."/>
            <person name="Dunbar C."/>
            <person name="Freedman E."/>
            <person name="Gearin G."/>
            <person name="Goldberg J."/>
            <person name="Griggs A."/>
            <person name="Gujja S."/>
            <person name="Heiman D."/>
            <person name="Howarth C."/>
            <person name="Larson L."/>
            <person name="Lui A."/>
            <person name="MacDonald P.J.P."/>
            <person name="Montmayeur A."/>
            <person name="Murphy C."/>
            <person name="Neiman D."/>
            <person name="Pearson M."/>
            <person name="Priest M."/>
            <person name="Roberts A."/>
            <person name="Saif S."/>
            <person name="Shea T."/>
            <person name="Shenoy N."/>
            <person name="Sisk P."/>
            <person name="Stolte C."/>
            <person name="Sykes S."/>
            <person name="Wortman J."/>
            <person name="Nusbaum C."/>
            <person name="Birren B."/>
        </authorList>
    </citation>
    <scope>NUCLEOTIDE SEQUENCE [LARGE SCALE GENOMIC DNA]</scope>
    <source>
        <strain evidence="1 2">ATCC 29453</strain>
    </source>
</reference>
<dbReference type="STRING" id="641147.HMPREF9021_00212"/>
<dbReference type="OrthoDB" id="378654at2"/>
<name>V9H6L1_9NEIS</name>
<comment type="caution">
    <text evidence="1">The sequence shown here is derived from an EMBL/GenBank/DDBJ whole genome shotgun (WGS) entry which is preliminary data.</text>
</comment>
<accession>V9H6L1</accession>
<evidence type="ECO:0000313" key="2">
    <source>
        <dbReference type="Proteomes" id="UP000017813"/>
    </source>
</evidence>
<keyword evidence="2" id="KW-1185">Reference proteome</keyword>
<dbReference type="eggNOG" id="COG3782">
    <property type="taxonomic scope" value="Bacteria"/>
</dbReference>
<dbReference type="HOGENOM" id="CLU_053324_1_0_4"/>